<evidence type="ECO:0000313" key="1">
    <source>
        <dbReference type="EMBL" id="KAK3776388.1"/>
    </source>
</evidence>
<sequence>MVITRRSHSTLAVSGSFYRPRCNCFTSPAILVCTDLRSSPSSWRSAGVRADEVHVSSCPCPSPVLLVYWQVASTFLPISSKSVHFSAGTLG</sequence>
<keyword evidence="2" id="KW-1185">Reference proteome</keyword>
<dbReference type="AlphaFoldDB" id="A0AAE0ZW10"/>
<evidence type="ECO:0000313" key="2">
    <source>
        <dbReference type="Proteomes" id="UP001283361"/>
    </source>
</evidence>
<organism evidence="1 2">
    <name type="scientific">Elysia crispata</name>
    <name type="common">lettuce slug</name>
    <dbReference type="NCBI Taxonomy" id="231223"/>
    <lineage>
        <taxon>Eukaryota</taxon>
        <taxon>Metazoa</taxon>
        <taxon>Spiralia</taxon>
        <taxon>Lophotrochozoa</taxon>
        <taxon>Mollusca</taxon>
        <taxon>Gastropoda</taxon>
        <taxon>Heterobranchia</taxon>
        <taxon>Euthyneura</taxon>
        <taxon>Panpulmonata</taxon>
        <taxon>Sacoglossa</taxon>
        <taxon>Placobranchoidea</taxon>
        <taxon>Plakobranchidae</taxon>
        <taxon>Elysia</taxon>
    </lineage>
</organism>
<dbReference type="Proteomes" id="UP001283361">
    <property type="component" value="Unassembled WGS sequence"/>
</dbReference>
<name>A0AAE0ZW10_9GAST</name>
<comment type="caution">
    <text evidence="1">The sequence shown here is derived from an EMBL/GenBank/DDBJ whole genome shotgun (WGS) entry which is preliminary data.</text>
</comment>
<gene>
    <name evidence="1" type="ORF">RRG08_023741</name>
</gene>
<proteinExistence type="predicted"/>
<accession>A0AAE0ZW10</accession>
<protein>
    <submittedName>
        <fullName evidence="1">Uncharacterized protein</fullName>
    </submittedName>
</protein>
<dbReference type="EMBL" id="JAWDGP010003216">
    <property type="protein sequence ID" value="KAK3776388.1"/>
    <property type="molecule type" value="Genomic_DNA"/>
</dbReference>
<reference evidence="1" key="1">
    <citation type="journal article" date="2023" name="G3 (Bethesda)">
        <title>A reference genome for the long-term kleptoplast-retaining sea slug Elysia crispata morphotype clarki.</title>
        <authorList>
            <person name="Eastman K.E."/>
            <person name="Pendleton A.L."/>
            <person name="Shaikh M.A."/>
            <person name="Suttiyut T."/>
            <person name="Ogas R."/>
            <person name="Tomko P."/>
            <person name="Gavelis G."/>
            <person name="Widhalm J.R."/>
            <person name="Wisecaver J.H."/>
        </authorList>
    </citation>
    <scope>NUCLEOTIDE SEQUENCE</scope>
    <source>
        <strain evidence="1">ECLA1</strain>
    </source>
</reference>